<proteinExistence type="predicted"/>
<feature type="compositionally biased region" description="Low complexity" evidence="1">
    <location>
        <begin position="134"/>
        <end position="190"/>
    </location>
</feature>
<dbReference type="InParanoid" id="C5L5H4"/>
<protein>
    <submittedName>
        <fullName evidence="2">Protein PRY2, putative</fullName>
    </submittedName>
</protein>
<feature type="compositionally biased region" description="Low complexity" evidence="1">
    <location>
        <begin position="79"/>
        <end position="121"/>
    </location>
</feature>
<sequence length="299" mass="31824">MCTYISGCDNSKFGSYCKSWLTSPVCFGLAKKSDGSICFEPTDADCHGEPIACGAMITTEVPITEASTTDVPITEVPTTEVPTTEVPTTEVPTTEVPTTEVPTTEVPTTEVPTTEVPTTEVHTTEVHTTEVHTTEVPTTEVPTTEVPTTEVPTTEVPTTEVPTTEVPTTEVPTTQVPTAEVPTTEVSTTETATTEIVATTSTTSSVSEGFRGNYCGKVYGESFSVDFDENGRATVSVLGQSAGADYEVAGNDIVFSKYDSMLQQLMDMFHIKSIRGTIISSTEIHIKAGFLIDTTLTSC</sequence>
<organism evidence="3">
    <name type="scientific">Perkinsus marinus (strain ATCC 50983 / TXsc)</name>
    <dbReference type="NCBI Taxonomy" id="423536"/>
    <lineage>
        <taxon>Eukaryota</taxon>
        <taxon>Sar</taxon>
        <taxon>Alveolata</taxon>
        <taxon>Perkinsozoa</taxon>
        <taxon>Perkinsea</taxon>
        <taxon>Perkinsida</taxon>
        <taxon>Perkinsidae</taxon>
        <taxon>Perkinsus</taxon>
    </lineage>
</organism>
<dbReference type="RefSeq" id="XP_002776203.1">
    <property type="nucleotide sequence ID" value="XM_002776157.1"/>
</dbReference>
<feature type="compositionally biased region" description="Basic and acidic residues" evidence="1">
    <location>
        <begin position="122"/>
        <end position="133"/>
    </location>
</feature>
<keyword evidence="3" id="KW-1185">Reference proteome</keyword>
<evidence type="ECO:0000256" key="1">
    <source>
        <dbReference type="SAM" id="MobiDB-lite"/>
    </source>
</evidence>
<dbReference type="AlphaFoldDB" id="C5L5H4"/>
<gene>
    <name evidence="2" type="ORF">Pmar_PMAR026597</name>
</gene>
<name>C5L5H4_PERM5</name>
<dbReference type="PANTHER" id="PTHR35383">
    <property type="entry name" value="MUCIN 12EA-RELATED"/>
    <property type="match status" value="1"/>
</dbReference>
<dbReference type="PANTHER" id="PTHR35383:SF1">
    <property type="entry name" value="MUCIN 12EA-RELATED"/>
    <property type="match status" value="1"/>
</dbReference>
<dbReference type="Proteomes" id="UP000007800">
    <property type="component" value="Unassembled WGS sequence"/>
</dbReference>
<feature type="region of interest" description="Disordered" evidence="1">
    <location>
        <begin position="79"/>
        <end position="190"/>
    </location>
</feature>
<dbReference type="EMBL" id="GG679356">
    <property type="protein sequence ID" value="EER08019.1"/>
    <property type="molecule type" value="Genomic_DNA"/>
</dbReference>
<evidence type="ECO:0000313" key="3">
    <source>
        <dbReference type="Proteomes" id="UP000007800"/>
    </source>
</evidence>
<accession>C5L5H4</accession>
<reference evidence="2 3" key="1">
    <citation type="submission" date="2008-07" db="EMBL/GenBank/DDBJ databases">
        <authorList>
            <person name="El-Sayed N."/>
            <person name="Caler E."/>
            <person name="Inman J."/>
            <person name="Amedeo P."/>
            <person name="Hass B."/>
            <person name="Wortman J."/>
        </authorList>
    </citation>
    <scope>NUCLEOTIDE SEQUENCE [LARGE SCALE GENOMIC DNA]</scope>
    <source>
        <strain evidence="3">ATCC 50983 / TXsc</strain>
    </source>
</reference>
<evidence type="ECO:0000313" key="2">
    <source>
        <dbReference type="EMBL" id="EER08019.1"/>
    </source>
</evidence>
<dbReference type="GeneID" id="9064141"/>